<evidence type="ECO:0000256" key="4">
    <source>
        <dbReference type="ARBA" id="ARBA00022723"/>
    </source>
</evidence>
<dbReference type="Pfam" id="PF00111">
    <property type="entry name" value="Fer2"/>
    <property type="match status" value="1"/>
</dbReference>
<keyword evidence="3" id="KW-0001">2Fe-2S</keyword>
<dbReference type="InterPro" id="IPR006058">
    <property type="entry name" value="2Fe2S_fd_BS"/>
</dbReference>
<dbReference type="PANTHER" id="PTHR47354">
    <property type="entry name" value="NADH OXIDOREDUCTASE HCR"/>
    <property type="match status" value="1"/>
</dbReference>
<dbReference type="CDD" id="cd06184">
    <property type="entry name" value="flavohem_like_fad_nad_binding"/>
    <property type="match status" value="1"/>
</dbReference>
<dbReference type="InterPro" id="IPR001709">
    <property type="entry name" value="Flavoprot_Pyr_Nucl_cyt_Rdtase"/>
</dbReference>
<feature type="transmembrane region" description="Helical" evidence="10">
    <location>
        <begin position="6"/>
        <end position="27"/>
    </location>
</feature>
<proteinExistence type="predicted"/>
<evidence type="ECO:0000259" key="12">
    <source>
        <dbReference type="PROSITE" id="PS51384"/>
    </source>
</evidence>
<feature type="domain" description="FAD-binding FR-type" evidence="12">
    <location>
        <begin position="62"/>
        <end position="180"/>
    </location>
</feature>
<evidence type="ECO:0000256" key="6">
    <source>
        <dbReference type="ARBA" id="ARBA00023002"/>
    </source>
</evidence>
<dbReference type="PROSITE" id="PS51085">
    <property type="entry name" value="2FE2S_FER_2"/>
    <property type="match status" value="1"/>
</dbReference>
<keyword evidence="14" id="KW-1185">Reference proteome</keyword>
<reference evidence="13 14" key="1">
    <citation type="submission" date="2024-04" db="EMBL/GenBank/DDBJ databases">
        <title>Dissimilatory iodate-reducing microorganisms contribute to the enrichment of iodine in groundwater.</title>
        <authorList>
            <person name="Jiang Z."/>
        </authorList>
    </citation>
    <scope>NUCLEOTIDE SEQUENCE [LARGE SCALE GENOMIC DNA]</scope>
    <source>
        <strain evidence="13 14">NCP973</strain>
    </source>
</reference>
<dbReference type="PANTHER" id="PTHR47354:SF8">
    <property type="entry name" value="1,2-PHENYLACETYL-COA EPOXIDASE, SUBUNIT E"/>
    <property type="match status" value="1"/>
</dbReference>
<evidence type="ECO:0000313" key="14">
    <source>
        <dbReference type="Proteomes" id="UP001479520"/>
    </source>
</evidence>
<dbReference type="InterPro" id="IPR001041">
    <property type="entry name" value="2Fe-2S_ferredoxin-type"/>
</dbReference>
<dbReference type="InterPro" id="IPR039261">
    <property type="entry name" value="FNR_nucleotide-bd"/>
</dbReference>
<dbReference type="CDD" id="cd00207">
    <property type="entry name" value="fer2"/>
    <property type="match status" value="1"/>
</dbReference>
<feature type="domain" description="2Fe-2S ferredoxin-type" evidence="11">
    <location>
        <begin position="337"/>
        <end position="419"/>
    </location>
</feature>
<evidence type="ECO:0000256" key="7">
    <source>
        <dbReference type="ARBA" id="ARBA00023004"/>
    </source>
</evidence>
<dbReference type="Gene3D" id="3.40.50.80">
    <property type="entry name" value="Nucleotide-binding domain of ferredoxin-NADP reductase (FNR) module"/>
    <property type="match status" value="1"/>
</dbReference>
<keyword evidence="10" id="KW-1133">Transmembrane helix</keyword>
<sequence length="419" mass="46277">MTSAMLLLWIALGIVVQLALWLGIVFWRHWQRYISLQDQANGKSPATLSDSLQTDTASEGWKGFRTFKVIQKTLEDGNGAICSFYLRPEDRQSLPVFKPGQFLTFKLAIPTPGGTAEELIRCYSLSDSPAHDTYRVSIKRVPTPNGTSLPPGRSSNFFHDHVHVGTSLAVRAPSGHFYLNHEASPVVLIGGGIGITPMLSMLNWIVNHQPEREVWLFYGVRNSAEVIMKAHLLALAAQHPNFKLHICFSAPLPGDMMARDFHHRGRIDVALLRTELPLKPFDFYICGPTPMMESLVDALEDWGVPDSRIHFEAFGPASIKRKSSIEPKVSESCTETVMVTFAKSNKQFIWDGTSNSLLEFAESNGVKVESGCRAGGCGSCETRIQSGEVKFSHSPDFDSEPGNCLLCVCIPVTDVVLEA</sequence>
<dbReference type="InterPro" id="IPR012675">
    <property type="entry name" value="Beta-grasp_dom_sf"/>
</dbReference>
<dbReference type="SUPFAM" id="SSF54292">
    <property type="entry name" value="2Fe-2S ferredoxin-like"/>
    <property type="match status" value="1"/>
</dbReference>
<dbReference type="InterPro" id="IPR008333">
    <property type="entry name" value="Cbr1-like_FAD-bd_dom"/>
</dbReference>
<name>A0ABZ2XHY7_9RHOO</name>
<dbReference type="Pfam" id="PF00175">
    <property type="entry name" value="NAD_binding_1"/>
    <property type="match status" value="1"/>
</dbReference>
<accession>A0ABZ2XHY7</accession>
<comment type="cofactor">
    <cofactor evidence="9">
        <name>[2Fe-2S] cluster</name>
        <dbReference type="ChEBI" id="CHEBI:190135"/>
    </cofactor>
</comment>
<keyword evidence="8" id="KW-0411">Iron-sulfur</keyword>
<keyword evidence="6" id="KW-0560">Oxidoreductase</keyword>
<evidence type="ECO:0000256" key="10">
    <source>
        <dbReference type="SAM" id="Phobius"/>
    </source>
</evidence>
<dbReference type="InterPro" id="IPR050415">
    <property type="entry name" value="MRET"/>
</dbReference>
<evidence type="ECO:0000256" key="1">
    <source>
        <dbReference type="ARBA" id="ARBA00001974"/>
    </source>
</evidence>
<keyword evidence="2" id="KW-0285">Flavoprotein</keyword>
<evidence type="ECO:0000256" key="3">
    <source>
        <dbReference type="ARBA" id="ARBA00022714"/>
    </source>
</evidence>
<evidence type="ECO:0000256" key="5">
    <source>
        <dbReference type="ARBA" id="ARBA00022827"/>
    </source>
</evidence>
<dbReference type="Gene3D" id="2.40.30.10">
    <property type="entry name" value="Translation factors"/>
    <property type="match status" value="1"/>
</dbReference>
<dbReference type="InterPro" id="IPR017938">
    <property type="entry name" value="Riboflavin_synthase-like_b-brl"/>
</dbReference>
<evidence type="ECO:0000256" key="8">
    <source>
        <dbReference type="ARBA" id="ARBA00023014"/>
    </source>
</evidence>
<dbReference type="InterPro" id="IPR017927">
    <property type="entry name" value="FAD-bd_FR_type"/>
</dbReference>
<keyword evidence="5" id="KW-0274">FAD</keyword>
<dbReference type="PRINTS" id="PR00371">
    <property type="entry name" value="FPNCR"/>
</dbReference>
<dbReference type="EMBL" id="CP151406">
    <property type="protein sequence ID" value="WZJ22216.1"/>
    <property type="molecule type" value="Genomic_DNA"/>
</dbReference>
<protein>
    <submittedName>
        <fullName evidence="13">2Fe-2S iron-sulfur cluster-binding protein</fullName>
    </submittedName>
</protein>
<dbReference type="PROSITE" id="PS51384">
    <property type="entry name" value="FAD_FR"/>
    <property type="match status" value="1"/>
</dbReference>
<evidence type="ECO:0000256" key="2">
    <source>
        <dbReference type="ARBA" id="ARBA00022630"/>
    </source>
</evidence>
<dbReference type="PROSITE" id="PS00197">
    <property type="entry name" value="2FE2S_FER_1"/>
    <property type="match status" value="1"/>
</dbReference>
<keyword evidence="7" id="KW-0408">Iron</keyword>
<dbReference type="Proteomes" id="UP001479520">
    <property type="component" value="Chromosome"/>
</dbReference>
<comment type="cofactor">
    <cofactor evidence="1">
        <name>FAD</name>
        <dbReference type="ChEBI" id="CHEBI:57692"/>
    </cofactor>
</comment>
<dbReference type="Gene3D" id="3.10.20.30">
    <property type="match status" value="1"/>
</dbReference>
<dbReference type="RefSeq" id="WP_341744094.1">
    <property type="nucleotide sequence ID" value="NZ_CP151406.1"/>
</dbReference>
<keyword evidence="10" id="KW-0472">Membrane</keyword>
<dbReference type="PRINTS" id="PR00406">
    <property type="entry name" value="CYTB5RDTASE"/>
</dbReference>
<dbReference type="SUPFAM" id="SSF52343">
    <property type="entry name" value="Ferredoxin reductase-like, C-terminal NADP-linked domain"/>
    <property type="match status" value="1"/>
</dbReference>
<gene>
    <name evidence="13" type="ORF">AADV58_03425</name>
</gene>
<dbReference type="Pfam" id="PF00970">
    <property type="entry name" value="FAD_binding_6"/>
    <property type="match status" value="1"/>
</dbReference>
<dbReference type="InterPro" id="IPR036010">
    <property type="entry name" value="2Fe-2S_ferredoxin-like_sf"/>
</dbReference>
<dbReference type="InterPro" id="IPR001433">
    <property type="entry name" value="OxRdtase_FAD/NAD-bd"/>
</dbReference>
<evidence type="ECO:0000256" key="9">
    <source>
        <dbReference type="ARBA" id="ARBA00034078"/>
    </source>
</evidence>
<evidence type="ECO:0000259" key="11">
    <source>
        <dbReference type="PROSITE" id="PS51085"/>
    </source>
</evidence>
<organism evidence="13 14">
    <name type="scientific">Azonexus hydrophilus</name>
    <dbReference type="NCBI Taxonomy" id="418702"/>
    <lineage>
        <taxon>Bacteria</taxon>
        <taxon>Pseudomonadati</taxon>
        <taxon>Pseudomonadota</taxon>
        <taxon>Betaproteobacteria</taxon>
        <taxon>Rhodocyclales</taxon>
        <taxon>Azonexaceae</taxon>
        <taxon>Azonexus</taxon>
    </lineage>
</organism>
<keyword evidence="10" id="KW-0812">Transmembrane</keyword>
<keyword evidence="4" id="KW-0479">Metal-binding</keyword>
<dbReference type="SUPFAM" id="SSF63380">
    <property type="entry name" value="Riboflavin synthase domain-like"/>
    <property type="match status" value="1"/>
</dbReference>
<evidence type="ECO:0000313" key="13">
    <source>
        <dbReference type="EMBL" id="WZJ22216.1"/>
    </source>
</evidence>